<dbReference type="EMBL" id="JADHEC010000011">
    <property type="protein sequence ID" value="MBF2708334.1"/>
    <property type="molecule type" value="Genomic_DNA"/>
</dbReference>
<reference evidence="1" key="1">
    <citation type="submission" date="2020-11" db="EMBL/GenBank/DDBJ databases">
        <title>Genome of Flavobacterium soyangense.</title>
        <authorList>
            <person name="Liu Q."/>
            <person name="Xin Y.-H."/>
        </authorList>
    </citation>
    <scope>NUCLEOTIDE SEQUENCE</scope>
    <source>
        <strain evidence="1">CGMCC 1.13493</strain>
    </source>
</reference>
<organism evidence="1 2">
    <name type="scientific">Flavobacterium soyangense</name>
    <dbReference type="NCBI Taxonomy" id="2023265"/>
    <lineage>
        <taxon>Bacteria</taxon>
        <taxon>Pseudomonadati</taxon>
        <taxon>Bacteroidota</taxon>
        <taxon>Flavobacteriia</taxon>
        <taxon>Flavobacteriales</taxon>
        <taxon>Flavobacteriaceae</taxon>
        <taxon>Flavobacterium</taxon>
    </lineage>
</organism>
<proteinExistence type="predicted"/>
<protein>
    <submittedName>
        <fullName evidence="1">Uncharacterized protein</fullName>
    </submittedName>
</protein>
<dbReference type="Proteomes" id="UP000646211">
    <property type="component" value="Unassembled WGS sequence"/>
</dbReference>
<name>A0A930Y0C4_9FLAO</name>
<keyword evidence="2" id="KW-1185">Reference proteome</keyword>
<evidence type="ECO:0000313" key="1">
    <source>
        <dbReference type="EMBL" id="MBF2708334.1"/>
    </source>
</evidence>
<accession>A0A930Y0C4</accession>
<dbReference type="RefSeq" id="WP_194311592.1">
    <property type="nucleotide sequence ID" value="NZ_JADHEC010000011.1"/>
</dbReference>
<evidence type="ECO:0000313" key="2">
    <source>
        <dbReference type="Proteomes" id="UP000646211"/>
    </source>
</evidence>
<comment type="caution">
    <text evidence="1">The sequence shown here is derived from an EMBL/GenBank/DDBJ whole genome shotgun (WGS) entry which is preliminary data.</text>
</comment>
<gene>
    <name evidence="1" type="ORF">IR213_06995</name>
</gene>
<sequence>MPNCNSCKNPVSVTSIHCEWCGAKIIRVEEIKSENNGKNSESSLTDFMNKLNDVENEIIKENDGAGTWGVLDGMLTRAFGNSKIDSLNQKKATIIKTFPLPKNPDDLLEIGNLSVSNFKNTKVNKVALTDNARNENKINKPIKDAWKTKAEQAISLLTIYSQTDDFIRQQIELLKLELVEDKKGWFK</sequence>
<dbReference type="AlphaFoldDB" id="A0A930Y0C4"/>